<dbReference type="GO" id="GO:0005634">
    <property type="term" value="C:nucleus"/>
    <property type="evidence" value="ECO:0007669"/>
    <property type="project" value="TreeGrafter"/>
</dbReference>
<evidence type="ECO:0000256" key="1">
    <source>
        <dbReference type="ARBA" id="ARBA00023186"/>
    </source>
</evidence>
<dbReference type="AlphaFoldDB" id="A0A9Q5N789"/>
<reference evidence="3" key="1">
    <citation type="submission" date="2016-06" db="EMBL/GenBank/DDBJ databases">
        <title>Draft Genome sequence of the fungus Inonotus baumii.</title>
        <authorList>
            <person name="Zhu H."/>
            <person name="Lin W."/>
        </authorList>
    </citation>
    <scope>NUCLEOTIDE SEQUENCE</scope>
    <source>
        <strain evidence="3">821</strain>
    </source>
</reference>
<dbReference type="OrthoDB" id="15001at2759"/>
<name>A0A9Q5N789_SANBA</name>
<evidence type="ECO:0000313" key="3">
    <source>
        <dbReference type="EMBL" id="OCB86433.1"/>
    </source>
</evidence>
<evidence type="ECO:0000313" key="4">
    <source>
        <dbReference type="Proteomes" id="UP000757232"/>
    </source>
</evidence>
<organism evidence="3 4">
    <name type="scientific">Sanghuangporus baumii</name>
    <name type="common">Phellinus baumii</name>
    <dbReference type="NCBI Taxonomy" id="108892"/>
    <lineage>
        <taxon>Eukaryota</taxon>
        <taxon>Fungi</taxon>
        <taxon>Dikarya</taxon>
        <taxon>Basidiomycota</taxon>
        <taxon>Agaricomycotina</taxon>
        <taxon>Agaricomycetes</taxon>
        <taxon>Hymenochaetales</taxon>
        <taxon>Hymenochaetaceae</taxon>
        <taxon>Sanghuangporus</taxon>
    </lineage>
</organism>
<dbReference type="GO" id="GO:0043248">
    <property type="term" value="P:proteasome assembly"/>
    <property type="evidence" value="ECO:0007669"/>
    <property type="project" value="InterPro"/>
</dbReference>
<comment type="similarity">
    <text evidence="2">Belongs to the POMP/UMP1 family.</text>
</comment>
<dbReference type="PANTHER" id="PTHR12828:SF3">
    <property type="entry name" value="PROTEASOME MATURATION PROTEIN"/>
    <property type="match status" value="1"/>
</dbReference>
<dbReference type="Proteomes" id="UP000757232">
    <property type="component" value="Unassembled WGS sequence"/>
</dbReference>
<keyword evidence="4" id="KW-1185">Reference proteome</keyword>
<evidence type="ECO:0000256" key="2">
    <source>
        <dbReference type="ARBA" id="ARBA00043974"/>
    </source>
</evidence>
<keyword evidence="1" id="KW-0143">Chaperone</keyword>
<dbReference type="EMBL" id="LNZH02000202">
    <property type="protein sequence ID" value="OCB86433.1"/>
    <property type="molecule type" value="Genomic_DNA"/>
</dbReference>
<protein>
    <recommendedName>
        <fullName evidence="5">Proteasome maturation factor UMP1</fullName>
    </recommendedName>
</protein>
<dbReference type="PANTHER" id="PTHR12828">
    <property type="entry name" value="PROTEASOME MATURATION PROTEIN UMP1"/>
    <property type="match status" value="1"/>
</dbReference>
<evidence type="ECO:0008006" key="5">
    <source>
        <dbReference type="Google" id="ProtNLM"/>
    </source>
</evidence>
<proteinExistence type="inferred from homology"/>
<comment type="caution">
    <text evidence="3">The sequence shown here is derived from an EMBL/GenBank/DDBJ whole genome shotgun (WGS) entry which is preliminary data.</text>
</comment>
<sequence length="177" mass="20348">MFRLKKVVTSRAKFSYAVTRVESHLRIPFLHLLLSTSQAMDSFRLVPSPADNVASVQDTSSTLGLHDSLRYGPRNLASEAKARSDIQHRLEKWEETQDNLKLQLQRDLYGMGAPIRLMMERKITSTNMHMPALARSNIHLDILTGRDEILDVHDVFQSREEAPPLDIHSDMERKLRM</sequence>
<gene>
    <name evidence="3" type="ORF">A7U60_g6554</name>
</gene>
<dbReference type="GO" id="GO:0005737">
    <property type="term" value="C:cytoplasm"/>
    <property type="evidence" value="ECO:0007669"/>
    <property type="project" value="TreeGrafter"/>
</dbReference>
<accession>A0A9Q5N789</accession>
<dbReference type="Pfam" id="PF05348">
    <property type="entry name" value="UMP1"/>
    <property type="match status" value="1"/>
</dbReference>
<dbReference type="InterPro" id="IPR008012">
    <property type="entry name" value="Ump1"/>
</dbReference>